<dbReference type="CDD" id="cd01335">
    <property type="entry name" value="Radical_SAM"/>
    <property type="match status" value="1"/>
</dbReference>
<evidence type="ECO:0000256" key="5">
    <source>
        <dbReference type="SAM" id="MobiDB-lite"/>
    </source>
</evidence>
<proteinExistence type="predicted"/>
<name>A0ABN6MGY9_9ACTN</name>
<dbReference type="PANTHER" id="PTHR43075:SF1">
    <property type="entry name" value="FORMATE LYASE ACTIVATING ENZYME, PUTATIVE (AFU_ORTHOLOGUE AFUA_2G15630)-RELATED"/>
    <property type="match status" value="1"/>
</dbReference>
<evidence type="ECO:0000256" key="3">
    <source>
        <dbReference type="ARBA" id="ARBA00023004"/>
    </source>
</evidence>
<reference evidence="7 8" key="1">
    <citation type="submission" date="2022-01" db="EMBL/GenBank/DDBJ databases">
        <title>Novel bile acid biosynthetic pathways are enriched in the microbiome of centenarians.</title>
        <authorList>
            <person name="Sato Y."/>
            <person name="Atarashi K."/>
            <person name="Plichta R.D."/>
            <person name="Arai Y."/>
            <person name="Sasajima S."/>
            <person name="Kearney M.S."/>
            <person name="Suda W."/>
            <person name="Takeshita K."/>
            <person name="Sasaki T."/>
            <person name="Okamoto S."/>
            <person name="Skelly N.A."/>
            <person name="Okamura Y."/>
            <person name="Vlamakis H."/>
            <person name="Li Y."/>
            <person name="Tanoue T."/>
            <person name="Takei H."/>
            <person name="Nittono H."/>
            <person name="Narushima S."/>
            <person name="Irie J."/>
            <person name="Itoh H."/>
            <person name="Moriya K."/>
            <person name="Sugiura Y."/>
            <person name="Suematsu M."/>
            <person name="Moritoki N."/>
            <person name="Shibata S."/>
            <person name="Littman R.D."/>
            <person name="Fischbach A.M."/>
            <person name="Uwamino Y."/>
            <person name="Inoue T."/>
            <person name="Honda A."/>
            <person name="Hattori M."/>
            <person name="Murai T."/>
            <person name="Xavier J.R."/>
            <person name="Hirose N."/>
            <person name="Honda K."/>
        </authorList>
    </citation>
    <scope>NUCLEOTIDE SEQUENCE [LARGE SCALE GENOMIC DNA]</scope>
    <source>
        <strain evidence="7 8">CE91-St30</strain>
    </source>
</reference>
<dbReference type="SUPFAM" id="SSF102114">
    <property type="entry name" value="Radical SAM enzymes"/>
    <property type="match status" value="1"/>
</dbReference>
<dbReference type="InterPro" id="IPR016431">
    <property type="entry name" value="Pyrv-formate_lyase-activ_prd"/>
</dbReference>
<evidence type="ECO:0000256" key="2">
    <source>
        <dbReference type="ARBA" id="ARBA00022723"/>
    </source>
</evidence>
<gene>
    <name evidence="7" type="ORF">CE91St30_12440</name>
</gene>
<evidence type="ECO:0000313" key="7">
    <source>
        <dbReference type="EMBL" id="BDE95911.1"/>
    </source>
</evidence>
<evidence type="ECO:0000313" key="8">
    <source>
        <dbReference type="Proteomes" id="UP001320544"/>
    </source>
</evidence>
<dbReference type="PANTHER" id="PTHR43075">
    <property type="entry name" value="FORMATE LYASE ACTIVATING ENZYME, PUTATIVE (AFU_ORTHOLOGUE AFUA_2G15630)-RELATED"/>
    <property type="match status" value="1"/>
</dbReference>
<dbReference type="SFLD" id="SFLDS00029">
    <property type="entry name" value="Radical_SAM"/>
    <property type="match status" value="1"/>
</dbReference>
<dbReference type="Pfam" id="PF04055">
    <property type="entry name" value="Radical_SAM"/>
    <property type="match status" value="1"/>
</dbReference>
<keyword evidence="2" id="KW-0479">Metal-binding</keyword>
<dbReference type="PIRSF" id="PIRSF004869">
    <property type="entry name" value="PflX_prd"/>
    <property type="match status" value="1"/>
</dbReference>
<dbReference type="InterPro" id="IPR058240">
    <property type="entry name" value="rSAM_sf"/>
</dbReference>
<keyword evidence="8" id="KW-1185">Reference proteome</keyword>
<evidence type="ECO:0000256" key="4">
    <source>
        <dbReference type="ARBA" id="ARBA00023014"/>
    </source>
</evidence>
<sequence>MPENGDINEFGGDRLLAGSSRIPEPPAIARQADGEFDSSAIARQADNGFDPSPSAPERCMLCPRACGARRSSGERGICGAEDGLVVARAALHFWEEPPISGNAGSGTVFFSHCPLRCVYCQNHEIAAGRAGKRITAERLAGIFLELQDEGALNINLVTPTHYLPQIKHAIDAARERGLALPIVYNTSGYETVAAVRSLAGYVDVYLTDFKYWSSGAARAYSHAPEYRDVAASALDEMVAQAGAPEYREVAGEDGPVLASGVVVRHMMLPGLLDDSRHLVAFLAERYGASIALSLMNQYTPLRTFPDHPELNERVGDADYEALLDFADELGIEEYFWQEGEAALESFVPAFDGSGV</sequence>
<protein>
    <submittedName>
        <fullName evidence="7">Radical SAM protein</fullName>
    </submittedName>
</protein>
<dbReference type="InterPro" id="IPR040085">
    <property type="entry name" value="MJ0674-like"/>
</dbReference>
<evidence type="ECO:0000256" key="1">
    <source>
        <dbReference type="ARBA" id="ARBA00022691"/>
    </source>
</evidence>
<evidence type="ECO:0000259" key="6">
    <source>
        <dbReference type="Pfam" id="PF04055"/>
    </source>
</evidence>
<feature type="region of interest" description="Disordered" evidence="5">
    <location>
        <begin position="1"/>
        <end position="33"/>
    </location>
</feature>
<dbReference type="Proteomes" id="UP001320544">
    <property type="component" value="Chromosome"/>
</dbReference>
<dbReference type="SFLD" id="SFLDG01099">
    <property type="entry name" value="Uncharacterised_Radical_SAM_Su"/>
    <property type="match status" value="1"/>
</dbReference>
<keyword evidence="1" id="KW-0949">S-adenosyl-L-methionine</keyword>
<organism evidence="7 8">
    <name type="scientific">Raoultibacter timonensis</name>
    <dbReference type="NCBI Taxonomy" id="1907662"/>
    <lineage>
        <taxon>Bacteria</taxon>
        <taxon>Bacillati</taxon>
        <taxon>Actinomycetota</taxon>
        <taxon>Coriobacteriia</taxon>
        <taxon>Eggerthellales</taxon>
        <taxon>Eggerthellaceae</taxon>
        <taxon>Raoultibacter</taxon>
    </lineage>
</organism>
<accession>A0ABN6MGY9</accession>
<keyword evidence="3" id="KW-0408">Iron</keyword>
<feature type="domain" description="Radical SAM core" evidence="6">
    <location>
        <begin position="109"/>
        <end position="209"/>
    </location>
</feature>
<dbReference type="Gene3D" id="3.20.20.70">
    <property type="entry name" value="Aldolase class I"/>
    <property type="match status" value="1"/>
</dbReference>
<dbReference type="EMBL" id="AP025564">
    <property type="protein sequence ID" value="BDE95911.1"/>
    <property type="molecule type" value="Genomic_DNA"/>
</dbReference>
<dbReference type="InterPro" id="IPR013785">
    <property type="entry name" value="Aldolase_TIM"/>
</dbReference>
<dbReference type="InterPro" id="IPR007197">
    <property type="entry name" value="rSAM"/>
</dbReference>
<keyword evidence="4" id="KW-0411">Iron-sulfur</keyword>